<name>Q020K2_SOLUE</name>
<dbReference type="PANTHER" id="PTHR23303:SF14">
    <property type="entry name" value="BOS COMPLEX SUBUNIT NOMO1-RELATED"/>
    <property type="match status" value="1"/>
</dbReference>
<dbReference type="GO" id="GO:0030246">
    <property type="term" value="F:carbohydrate binding"/>
    <property type="evidence" value="ECO:0007669"/>
    <property type="project" value="InterPro"/>
</dbReference>
<organism evidence="3">
    <name type="scientific">Solibacter usitatus (strain Ellin6076)</name>
    <dbReference type="NCBI Taxonomy" id="234267"/>
    <lineage>
        <taxon>Bacteria</taxon>
        <taxon>Pseudomonadati</taxon>
        <taxon>Acidobacteriota</taxon>
        <taxon>Terriglobia</taxon>
        <taxon>Bryobacterales</taxon>
        <taxon>Solibacteraceae</taxon>
        <taxon>Candidatus Solibacter</taxon>
    </lineage>
</organism>
<dbReference type="InParanoid" id="Q020K2"/>
<dbReference type="Pfam" id="PF13620">
    <property type="entry name" value="CarboxypepD_reg"/>
    <property type="match status" value="1"/>
</dbReference>
<evidence type="ECO:0000256" key="2">
    <source>
        <dbReference type="SAM" id="SignalP"/>
    </source>
</evidence>
<dbReference type="SUPFAM" id="SSF49464">
    <property type="entry name" value="Carboxypeptidase regulatory domain-like"/>
    <property type="match status" value="1"/>
</dbReference>
<reference evidence="3" key="1">
    <citation type="submission" date="2006-10" db="EMBL/GenBank/DDBJ databases">
        <title>Complete sequence of Solibacter usitatus Ellin6076.</title>
        <authorList>
            <consortium name="US DOE Joint Genome Institute"/>
            <person name="Copeland A."/>
            <person name="Lucas S."/>
            <person name="Lapidus A."/>
            <person name="Barry K."/>
            <person name="Detter J.C."/>
            <person name="Glavina del Rio T."/>
            <person name="Hammon N."/>
            <person name="Israni S."/>
            <person name="Dalin E."/>
            <person name="Tice H."/>
            <person name="Pitluck S."/>
            <person name="Thompson L.S."/>
            <person name="Brettin T."/>
            <person name="Bruce D."/>
            <person name="Han C."/>
            <person name="Tapia R."/>
            <person name="Gilna P."/>
            <person name="Schmutz J."/>
            <person name="Larimer F."/>
            <person name="Land M."/>
            <person name="Hauser L."/>
            <person name="Kyrpides N."/>
            <person name="Mikhailova N."/>
            <person name="Janssen P.H."/>
            <person name="Kuske C.R."/>
            <person name="Richardson P."/>
        </authorList>
    </citation>
    <scope>NUCLEOTIDE SEQUENCE</scope>
    <source>
        <strain evidence="3">Ellin6076</strain>
    </source>
</reference>
<keyword evidence="1 2" id="KW-0732">Signal</keyword>
<dbReference type="InterPro" id="IPR051417">
    <property type="entry name" value="SDr/BOS_complex"/>
</dbReference>
<feature type="chain" id="PRO_5004163048" description="Cna B domain protein" evidence="2">
    <location>
        <begin position="18"/>
        <end position="501"/>
    </location>
</feature>
<evidence type="ECO:0000256" key="1">
    <source>
        <dbReference type="ARBA" id="ARBA00022729"/>
    </source>
</evidence>
<dbReference type="PANTHER" id="PTHR23303">
    <property type="entry name" value="CARBOXYPEPTIDASE REGULATORY REGION-CONTAINING"/>
    <property type="match status" value="1"/>
</dbReference>
<protein>
    <recommendedName>
        <fullName evidence="4">Cna B domain protein</fullName>
    </recommendedName>
</protein>
<dbReference type="InterPro" id="IPR008969">
    <property type="entry name" value="CarboxyPept-like_regulatory"/>
</dbReference>
<sequence precursor="true">MVKLLSILLLAAGFLAAQTLEGVVTDVVSSAGIPGVRVALSQGDKTPYVAVTDSEGRFRFSELREGDYSVRYSATRYFSPSVPGDTLQVRIRAGGLPVRIERRMIPLSRIAGRVIDGSGDPVAKARVELTTGSAFWQAETDAKGNFDMPSVIPAALPYTLSVAPPLAGKPPAPDPDTHEPRAWVRSFYPNAGFEEQAIPIALHAGEDLPGLELKLLAAPVHAVRGVLLNPNGDPVAKVAVALWEPGPRRNAFVQAVSNPDGVFELPSVPDGEWRLSAESDRALAEQWITIKGRDLSALKLRLTPPFTVSGKVIVETREGMPVPVPPRVTLIKQHNGKILLQGQSIVEADGATDGGFRFELYPGSYRVIPGPPPPGFYVESVRAGETPVLEELELSAGSPGLTIVYKSNGGTVRGAVEKCGTGQVWLIPQQGPPPRNYFAACNTEGRFEFTAVRPGDYYAVAVPGYELWPGGVNAAILQRAARLTVRPNETTGLDLTLSALR</sequence>
<dbReference type="STRING" id="234267.Acid_3679"/>
<gene>
    <name evidence="3" type="ordered locus">Acid_3679</name>
</gene>
<dbReference type="EMBL" id="CP000473">
    <property type="protein sequence ID" value="ABJ84651.1"/>
    <property type="molecule type" value="Genomic_DNA"/>
</dbReference>
<dbReference type="SUPFAM" id="SSF49452">
    <property type="entry name" value="Starch-binding domain-like"/>
    <property type="match status" value="2"/>
</dbReference>
<dbReference type="Gene3D" id="2.60.40.10">
    <property type="entry name" value="Immunoglobulins"/>
    <property type="match status" value="1"/>
</dbReference>
<dbReference type="InterPro" id="IPR013784">
    <property type="entry name" value="Carb-bd-like_fold"/>
</dbReference>
<dbReference type="AlphaFoldDB" id="Q020K2"/>
<proteinExistence type="predicted"/>
<dbReference type="eggNOG" id="COG4932">
    <property type="taxonomic scope" value="Bacteria"/>
</dbReference>
<dbReference type="HOGENOM" id="CLU_036715_0_0_0"/>
<feature type="signal peptide" evidence="2">
    <location>
        <begin position="1"/>
        <end position="17"/>
    </location>
</feature>
<evidence type="ECO:0000313" key="3">
    <source>
        <dbReference type="EMBL" id="ABJ84651.1"/>
    </source>
</evidence>
<dbReference type="SUPFAM" id="SSF117074">
    <property type="entry name" value="Hypothetical protein PA1324"/>
    <property type="match status" value="1"/>
</dbReference>
<evidence type="ECO:0008006" key="4">
    <source>
        <dbReference type="Google" id="ProtNLM"/>
    </source>
</evidence>
<accession>Q020K2</accession>
<dbReference type="KEGG" id="sus:Acid_3679"/>
<dbReference type="InterPro" id="IPR013783">
    <property type="entry name" value="Ig-like_fold"/>
</dbReference>